<accession>A0A6M2BK72</accession>
<dbReference type="Proteomes" id="UP000472676">
    <property type="component" value="Unassembled WGS sequence"/>
</dbReference>
<reference evidence="1 2" key="1">
    <citation type="journal article" date="2014" name="Int. J. Syst. Evol. Microbiol.">
        <title>Solimonas terrae sp. nov., isolated from soil.</title>
        <authorList>
            <person name="Kim S.J."/>
            <person name="Moon J.Y."/>
            <person name="Weon H.Y."/>
            <person name="Ahn J.H."/>
            <person name="Chen W.M."/>
            <person name="Kwon S.W."/>
        </authorList>
    </citation>
    <scope>NUCLEOTIDE SEQUENCE [LARGE SCALE GENOMIC DNA]</scope>
    <source>
        <strain evidence="1 2">KIS83-12</strain>
    </source>
</reference>
<organism evidence="1 2">
    <name type="scientific">Solimonas terrae</name>
    <dbReference type="NCBI Taxonomy" id="1396819"/>
    <lineage>
        <taxon>Bacteria</taxon>
        <taxon>Pseudomonadati</taxon>
        <taxon>Pseudomonadota</taxon>
        <taxon>Gammaproteobacteria</taxon>
        <taxon>Nevskiales</taxon>
        <taxon>Nevskiaceae</taxon>
        <taxon>Solimonas</taxon>
    </lineage>
</organism>
<protein>
    <submittedName>
        <fullName evidence="1">Uncharacterized protein</fullName>
    </submittedName>
</protein>
<dbReference type="RefSeq" id="WP_166250613.1">
    <property type="nucleotide sequence ID" value="NZ_JAAMOW010000001.1"/>
</dbReference>
<gene>
    <name evidence="1" type="ORF">G7Y85_00260</name>
</gene>
<dbReference type="AlphaFoldDB" id="A0A6M2BK72"/>
<evidence type="ECO:0000313" key="2">
    <source>
        <dbReference type="Proteomes" id="UP000472676"/>
    </source>
</evidence>
<keyword evidence="2" id="KW-1185">Reference proteome</keyword>
<comment type="caution">
    <text evidence="1">The sequence shown here is derived from an EMBL/GenBank/DDBJ whole genome shotgun (WGS) entry which is preliminary data.</text>
</comment>
<name>A0A6M2BK72_9GAMM</name>
<proteinExistence type="predicted"/>
<sequence length="70" mass="6978">MKMLLAAHAAAGTLALRDANGIDGGHCIAGRRAVAGVAMIQVKGLARIGSDNVVTAGEPACRLSSIPTPI</sequence>
<evidence type="ECO:0000313" key="1">
    <source>
        <dbReference type="EMBL" id="NGY03186.1"/>
    </source>
</evidence>
<dbReference type="EMBL" id="JAAMOW010000001">
    <property type="protein sequence ID" value="NGY03186.1"/>
    <property type="molecule type" value="Genomic_DNA"/>
</dbReference>